<feature type="domain" description="Plasmid pRiA4b Orf3-like" evidence="2">
    <location>
        <begin position="2"/>
        <end position="146"/>
    </location>
</feature>
<evidence type="ECO:0000313" key="3">
    <source>
        <dbReference type="EMBL" id="MBO8464730.1"/>
    </source>
</evidence>
<dbReference type="SUPFAM" id="SSF159941">
    <property type="entry name" value="MM3350-like"/>
    <property type="match status" value="1"/>
</dbReference>
<evidence type="ECO:0000259" key="2">
    <source>
        <dbReference type="Pfam" id="PF07929"/>
    </source>
</evidence>
<sequence>MIYRFKATMRGNRQFLREYEIQSSATLYDFHNFLIADLAFAPDQLVLFRGVDKNGKVCSEYGLFDMGDGTLDNIILADCIAKGEIRFQYIYDIFNNRYMMLEYVGEAEEFPRETYPRLVTERGTRPDQFSSEHDTDEEFHASVKHPAIEEPDEDFEDIPEEPSDDEDED</sequence>
<dbReference type="InterPro" id="IPR024047">
    <property type="entry name" value="MM3350-like_sf"/>
</dbReference>
<reference evidence="3" key="1">
    <citation type="submission" date="2020-10" db="EMBL/GenBank/DDBJ databases">
        <authorList>
            <person name="Gilroy R."/>
        </authorList>
    </citation>
    <scope>NUCLEOTIDE SEQUENCE</scope>
    <source>
        <strain evidence="3">10037</strain>
    </source>
</reference>
<protein>
    <recommendedName>
        <fullName evidence="2">Plasmid pRiA4b Orf3-like domain-containing protein</fullName>
    </recommendedName>
</protein>
<proteinExistence type="predicted"/>
<evidence type="ECO:0000256" key="1">
    <source>
        <dbReference type="SAM" id="MobiDB-lite"/>
    </source>
</evidence>
<feature type="region of interest" description="Disordered" evidence="1">
    <location>
        <begin position="116"/>
        <end position="169"/>
    </location>
</feature>
<gene>
    <name evidence="3" type="ORF">IAB93_01880</name>
</gene>
<dbReference type="AlphaFoldDB" id="A0A9D9I2D8"/>
<feature type="compositionally biased region" description="Acidic residues" evidence="1">
    <location>
        <begin position="149"/>
        <end position="169"/>
    </location>
</feature>
<organism evidence="3 4">
    <name type="scientific">Candidatus Merdivivens pullistercoris</name>
    <dbReference type="NCBI Taxonomy" id="2840873"/>
    <lineage>
        <taxon>Bacteria</taxon>
        <taxon>Pseudomonadati</taxon>
        <taxon>Bacteroidota</taxon>
        <taxon>Bacteroidia</taxon>
        <taxon>Bacteroidales</taxon>
        <taxon>Muribaculaceae</taxon>
        <taxon>Muribaculaceae incertae sedis</taxon>
        <taxon>Candidatus Merdivivens</taxon>
    </lineage>
</organism>
<accession>A0A9D9I2D8</accession>
<reference evidence="3" key="2">
    <citation type="journal article" date="2021" name="PeerJ">
        <title>Extensive microbial diversity within the chicken gut microbiome revealed by metagenomics and culture.</title>
        <authorList>
            <person name="Gilroy R."/>
            <person name="Ravi A."/>
            <person name="Getino M."/>
            <person name="Pursley I."/>
            <person name="Horton D.L."/>
            <person name="Alikhan N.F."/>
            <person name="Baker D."/>
            <person name="Gharbi K."/>
            <person name="Hall N."/>
            <person name="Watson M."/>
            <person name="Adriaenssens E.M."/>
            <person name="Foster-Nyarko E."/>
            <person name="Jarju S."/>
            <person name="Secka A."/>
            <person name="Antonio M."/>
            <person name="Oren A."/>
            <person name="Chaudhuri R.R."/>
            <person name="La Ragione R."/>
            <person name="Hildebrand F."/>
            <person name="Pallen M.J."/>
        </authorList>
    </citation>
    <scope>NUCLEOTIDE SEQUENCE</scope>
    <source>
        <strain evidence="3">10037</strain>
    </source>
</reference>
<dbReference type="InterPro" id="IPR012912">
    <property type="entry name" value="Plasmid_pRiA4b_Orf3-like"/>
</dbReference>
<dbReference type="Gene3D" id="3.10.290.30">
    <property type="entry name" value="MM3350-like"/>
    <property type="match status" value="1"/>
</dbReference>
<name>A0A9D9I2D8_9BACT</name>
<feature type="compositionally biased region" description="Basic and acidic residues" evidence="1">
    <location>
        <begin position="116"/>
        <end position="141"/>
    </location>
</feature>
<dbReference type="EMBL" id="JADIME010000019">
    <property type="protein sequence ID" value="MBO8464730.1"/>
    <property type="molecule type" value="Genomic_DNA"/>
</dbReference>
<comment type="caution">
    <text evidence="3">The sequence shown here is derived from an EMBL/GenBank/DDBJ whole genome shotgun (WGS) entry which is preliminary data.</text>
</comment>
<evidence type="ECO:0000313" key="4">
    <source>
        <dbReference type="Proteomes" id="UP000823597"/>
    </source>
</evidence>
<dbReference type="Pfam" id="PF07929">
    <property type="entry name" value="PRiA4_ORF3"/>
    <property type="match status" value="1"/>
</dbReference>
<dbReference type="Proteomes" id="UP000823597">
    <property type="component" value="Unassembled WGS sequence"/>
</dbReference>